<dbReference type="EMBL" id="BAABJP010000015">
    <property type="protein sequence ID" value="GAA5156676.1"/>
    <property type="molecule type" value="Genomic_DNA"/>
</dbReference>
<evidence type="ECO:0000256" key="5">
    <source>
        <dbReference type="ARBA" id="ARBA00023014"/>
    </source>
</evidence>
<dbReference type="PROSITE" id="PS51669">
    <property type="entry name" value="4FE4S_MOW_BIS_MGD"/>
    <property type="match status" value="1"/>
</dbReference>
<feature type="compositionally biased region" description="Basic and acidic residues" evidence="6">
    <location>
        <begin position="754"/>
        <end position="771"/>
    </location>
</feature>
<dbReference type="Pfam" id="PF00384">
    <property type="entry name" value="Molybdopterin"/>
    <property type="match status" value="1"/>
</dbReference>
<dbReference type="InterPro" id="IPR009010">
    <property type="entry name" value="Asp_de-COase-like_dom_sf"/>
</dbReference>
<feature type="domain" description="4Fe-4S Mo/W bis-MGD-type" evidence="7">
    <location>
        <begin position="2"/>
        <end position="58"/>
    </location>
</feature>
<dbReference type="Pfam" id="PF01568">
    <property type="entry name" value="Molydop_binding"/>
    <property type="match status" value="1"/>
</dbReference>
<keyword evidence="3" id="KW-0560">Oxidoreductase</keyword>
<evidence type="ECO:0000256" key="1">
    <source>
        <dbReference type="ARBA" id="ARBA00022485"/>
    </source>
</evidence>
<dbReference type="SMART" id="SM00926">
    <property type="entry name" value="Molybdop_Fe4S4"/>
    <property type="match status" value="1"/>
</dbReference>
<dbReference type="InterPro" id="IPR050123">
    <property type="entry name" value="Prok_molybdopt-oxidoreductase"/>
</dbReference>
<dbReference type="RefSeq" id="WP_185059639.1">
    <property type="nucleotide sequence ID" value="NZ_BAABJP010000015.1"/>
</dbReference>
<dbReference type="PROSITE" id="PS00490">
    <property type="entry name" value="MOLYBDOPTERIN_PROK_2"/>
    <property type="match status" value="1"/>
</dbReference>
<keyword evidence="4" id="KW-0408">Iron</keyword>
<evidence type="ECO:0000256" key="4">
    <source>
        <dbReference type="ARBA" id="ARBA00023004"/>
    </source>
</evidence>
<feature type="compositionally biased region" description="Basic and acidic residues" evidence="6">
    <location>
        <begin position="730"/>
        <end position="746"/>
    </location>
</feature>
<evidence type="ECO:0000256" key="6">
    <source>
        <dbReference type="SAM" id="MobiDB-lite"/>
    </source>
</evidence>
<dbReference type="InterPro" id="IPR006657">
    <property type="entry name" value="MoPterin_dinucl-bd_dom"/>
</dbReference>
<protein>
    <submittedName>
        <fullName evidence="8">Molybdopterin-dependent oxidoreductase</fullName>
    </submittedName>
</protein>
<evidence type="ECO:0000256" key="2">
    <source>
        <dbReference type="ARBA" id="ARBA00022723"/>
    </source>
</evidence>
<keyword evidence="1" id="KW-0004">4Fe-4S</keyword>
<dbReference type="InterPro" id="IPR006655">
    <property type="entry name" value="Mopterin_OxRdtase_prok_CS"/>
</dbReference>
<keyword evidence="2" id="KW-0479">Metal-binding</keyword>
<dbReference type="Pfam" id="PF04879">
    <property type="entry name" value="Molybdop_Fe4S4"/>
    <property type="match status" value="1"/>
</dbReference>
<keyword evidence="9" id="KW-1185">Reference proteome</keyword>
<feature type="region of interest" description="Disordered" evidence="6">
    <location>
        <begin position="730"/>
        <end position="771"/>
    </location>
</feature>
<gene>
    <name evidence="8" type="ORF">GCM10023321_32920</name>
</gene>
<keyword evidence="5" id="KW-0411">Iron-sulfur</keyword>
<dbReference type="Gene3D" id="3.40.50.740">
    <property type="match status" value="1"/>
</dbReference>
<dbReference type="Gene3D" id="3.40.228.10">
    <property type="entry name" value="Dimethylsulfoxide Reductase, domain 2"/>
    <property type="match status" value="1"/>
</dbReference>
<dbReference type="InterPro" id="IPR006963">
    <property type="entry name" value="Mopterin_OxRdtase_4Fe-4S_dom"/>
</dbReference>
<dbReference type="InterPro" id="IPR006656">
    <property type="entry name" value="Mopterin_OxRdtase"/>
</dbReference>
<dbReference type="PANTHER" id="PTHR43105">
    <property type="entry name" value="RESPIRATORY NITRATE REDUCTASE"/>
    <property type="match status" value="1"/>
</dbReference>
<dbReference type="SUPFAM" id="SSF50692">
    <property type="entry name" value="ADC-like"/>
    <property type="match status" value="1"/>
</dbReference>
<evidence type="ECO:0000313" key="8">
    <source>
        <dbReference type="EMBL" id="GAA5156676.1"/>
    </source>
</evidence>
<dbReference type="Gene3D" id="2.40.40.20">
    <property type="match status" value="1"/>
</dbReference>
<name>A0ABP9Q4Q3_9PSEU</name>
<sequence length="771" mass="84341">MTEWHKTACSLCYLNCGLEVQLDGRAITRVRGDKENPRSAGYLCQKAQRLNWLGNHGDRLTSPLRRLPDGSHEQIDWDTALREIAIQLRAVRDADTAAGRPGSFAYVGGGGQGNHSGGAYGTSLMKWMNSSRYFNALSQEKTGDFWVNGKMFGSQACHTAEDIEECDLLLVIGCNPWLAHGFTNARQALNTIKNDPNRKVIVVDPRRTETADVAELHLPLRPGTDAYLLGAILALVLERGGADREFLAAHCDGFEEVAEALRAVPVDEWIAHCELSRSDVDAAVDLILAANAMTVRVELGIQQGRHSTLNSYLEKLLFLLTGNFGRPGTNGMHSWLLPLWSNSNGKRSEITGYEYIGGLLPANTLAEEVLTDHPNRVRVVWVESSNPANTYADTASVERALRECELSVVVDVAYTETAAQADYVLPAAAQHEKWEFTLFSLEWPTNYFQVRPPLFTPLEGTLVEAEIYTRLLDELGVLPPAAELDSLVETARVDRAQLMPAAARLMKGDPELAAIAPVLLYRTLGPALPGGAASMAPLWAGAHRAAAQMPEQVRRALGSSADVPALGEELFDRILGSTSGTPFSVHTYEEVWSLVRRPRIQLAVPEMLSWLGRLDPVAEAPDPRYPFSLIAGQRRSHNANQILRPPAWRRTDPDGALRARAADLASVGVDPGDWVAVQTSTGRIVARAEADESLRPMQAALPHGYGMSYPDGRGGRVINGPRLNLITSATDRDPIAGTPHHKDIPVRLEPATQAEREAADQTHTRIRETLA</sequence>
<dbReference type="SUPFAM" id="SSF53706">
    <property type="entry name" value="Formate dehydrogenase/DMSO reductase, domains 1-3"/>
    <property type="match status" value="1"/>
</dbReference>
<accession>A0ABP9Q4Q3</accession>
<comment type="caution">
    <text evidence="8">The sequence shown here is derived from an EMBL/GenBank/DDBJ whole genome shotgun (WGS) entry which is preliminary data.</text>
</comment>
<proteinExistence type="predicted"/>
<dbReference type="Proteomes" id="UP001428817">
    <property type="component" value="Unassembled WGS sequence"/>
</dbReference>
<evidence type="ECO:0000259" key="7">
    <source>
        <dbReference type="PROSITE" id="PS51669"/>
    </source>
</evidence>
<evidence type="ECO:0000313" key="9">
    <source>
        <dbReference type="Proteomes" id="UP001428817"/>
    </source>
</evidence>
<organism evidence="8 9">
    <name type="scientific">Pseudonocardia eucalypti</name>
    <dbReference type="NCBI Taxonomy" id="648755"/>
    <lineage>
        <taxon>Bacteria</taxon>
        <taxon>Bacillati</taxon>
        <taxon>Actinomycetota</taxon>
        <taxon>Actinomycetes</taxon>
        <taxon>Pseudonocardiales</taxon>
        <taxon>Pseudonocardiaceae</taxon>
        <taxon>Pseudonocardia</taxon>
    </lineage>
</organism>
<evidence type="ECO:0000256" key="3">
    <source>
        <dbReference type="ARBA" id="ARBA00023002"/>
    </source>
</evidence>
<dbReference type="Gene3D" id="3.30.200.210">
    <property type="match status" value="1"/>
</dbReference>
<dbReference type="PANTHER" id="PTHR43105:SF9">
    <property type="entry name" value="NADPH-FE(3+) OXIDOREDUCTASE SUBUNIT ALPHA"/>
    <property type="match status" value="1"/>
</dbReference>
<reference evidence="9" key="1">
    <citation type="journal article" date="2019" name="Int. J. Syst. Evol. Microbiol.">
        <title>The Global Catalogue of Microorganisms (GCM) 10K type strain sequencing project: providing services to taxonomists for standard genome sequencing and annotation.</title>
        <authorList>
            <consortium name="The Broad Institute Genomics Platform"/>
            <consortium name="The Broad Institute Genome Sequencing Center for Infectious Disease"/>
            <person name="Wu L."/>
            <person name="Ma J."/>
        </authorList>
    </citation>
    <scope>NUCLEOTIDE SEQUENCE [LARGE SCALE GENOMIC DNA]</scope>
    <source>
        <strain evidence="9">JCM 18303</strain>
    </source>
</reference>